<comment type="caution">
    <text evidence="12">The sequence shown here is derived from an EMBL/GenBank/DDBJ whole genome shotgun (WGS) entry which is preliminary data.</text>
</comment>
<dbReference type="PANTHER" id="PTHR24248">
    <property type="entry name" value="ADRENERGIC RECEPTOR-RELATED G-PROTEIN COUPLED RECEPTOR"/>
    <property type="match status" value="1"/>
</dbReference>
<accession>A0ABD2PV77</accession>
<evidence type="ECO:0000259" key="11">
    <source>
        <dbReference type="PROSITE" id="PS50262"/>
    </source>
</evidence>
<dbReference type="PANTHER" id="PTHR24248:SF66">
    <property type="entry name" value="OCTOPAMINE RECEPTOR BETA-3R"/>
    <property type="match status" value="1"/>
</dbReference>
<dbReference type="EMBL" id="JBJKFK010002273">
    <property type="protein sequence ID" value="KAL3311363.1"/>
    <property type="molecule type" value="Genomic_DNA"/>
</dbReference>
<dbReference type="GO" id="GO:0004930">
    <property type="term" value="F:G protein-coupled receptor activity"/>
    <property type="evidence" value="ECO:0007669"/>
    <property type="project" value="UniProtKB-KW"/>
</dbReference>
<keyword evidence="13" id="KW-1185">Reference proteome</keyword>
<reference evidence="12 13" key="1">
    <citation type="submission" date="2024-11" db="EMBL/GenBank/DDBJ databases">
        <title>Adaptive evolution of stress response genes in parasites aligns with host niche diversity.</title>
        <authorList>
            <person name="Hahn C."/>
            <person name="Resl P."/>
        </authorList>
    </citation>
    <scope>NUCLEOTIDE SEQUENCE [LARGE SCALE GENOMIC DNA]</scope>
    <source>
        <strain evidence="12">EGGRZ-B1_66</strain>
        <tissue evidence="12">Body</tissue>
    </source>
</reference>
<evidence type="ECO:0000313" key="12">
    <source>
        <dbReference type="EMBL" id="KAL3311363.1"/>
    </source>
</evidence>
<feature type="compositionally biased region" description="Low complexity" evidence="9">
    <location>
        <begin position="30"/>
        <end position="42"/>
    </location>
</feature>
<evidence type="ECO:0000256" key="10">
    <source>
        <dbReference type="SAM" id="Phobius"/>
    </source>
</evidence>
<keyword evidence="8" id="KW-0807">Transducer</keyword>
<proteinExistence type="predicted"/>
<keyword evidence="7 12" id="KW-0675">Receptor</keyword>
<gene>
    <name evidence="12" type="primary">HRH1_3</name>
    <name evidence="12" type="ORF">Ciccas_010056</name>
</gene>
<feature type="non-terminal residue" evidence="12">
    <location>
        <position position="1"/>
    </location>
</feature>
<evidence type="ECO:0000256" key="6">
    <source>
        <dbReference type="ARBA" id="ARBA00023136"/>
    </source>
</evidence>
<keyword evidence="3 10" id="KW-0812">Transmembrane</keyword>
<evidence type="ECO:0000256" key="9">
    <source>
        <dbReference type="SAM" id="MobiDB-lite"/>
    </source>
</evidence>
<comment type="subcellular location">
    <subcellularLocation>
        <location evidence="1">Cell membrane</location>
        <topology evidence="1">Multi-pass membrane protein</topology>
    </subcellularLocation>
</comment>
<dbReference type="Proteomes" id="UP001626550">
    <property type="component" value="Unassembled WGS sequence"/>
</dbReference>
<evidence type="ECO:0000256" key="2">
    <source>
        <dbReference type="ARBA" id="ARBA00022475"/>
    </source>
</evidence>
<dbReference type="InterPro" id="IPR017452">
    <property type="entry name" value="GPCR_Rhodpsn_7TM"/>
</dbReference>
<evidence type="ECO:0000313" key="13">
    <source>
        <dbReference type="Proteomes" id="UP001626550"/>
    </source>
</evidence>
<dbReference type="InterPro" id="IPR000276">
    <property type="entry name" value="GPCR_Rhodpsn"/>
</dbReference>
<dbReference type="PROSITE" id="PS50262">
    <property type="entry name" value="G_PROTEIN_RECEP_F1_2"/>
    <property type="match status" value="1"/>
</dbReference>
<organism evidence="12 13">
    <name type="scientific">Cichlidogyrus casuarinus</name>
    <dbReference type="NCBI Taxonomy" id="1844966"/>
    <lineage>
        <taxon>Eukaryota</taxon>
        <taxon>Metazoa</taxon>
        <taxon>Spiralia</taxon>
        <taxon>Lophotrochozoa</taxon>
        <taxon>Platyhelminthes</taxon>
        <taxon>Monogenea</taxon>
        <taxon>Monopisthocotylea</taxon>
        <taxon>Dactylogyridea</taxon>
        <taxon>Ancyrocephalidae</taxon>
        <taxon>Cichlidogyrus</taxon>
    </lineage>
</organism>
<feature type="transmembrane region" description="Helical" evidence="10">
    <location>
        <begin position="117"/>
        <end position="137"/>
    </location>
</feature>
<keyword evidence="6 10" id="KW-0472">Membrane</keyword>
<evidence type="ECO:0000256" key="3">
    <source>
        <dbReference type="ARBA" id="ARBA00022692"/>
    </source>
</evidence>
<sequence>EETKSIKYSPLITNHKLRNLETFKLSSMTPEESSSAKASSPNAEKKSPVQQKEAWVDPSRRKICFSVSTMNMNKSESLRRPHAYKYNTKYSLPMGVFSGQVNERAAFVREKKTAKTLAMVVGCFSVSWLPFFICYAIEPLLKQQLQFTYPKYFKTGYIWLGYINSVFNPFIYAFYNKEYANAFRRILRMKSRH</sequence>
<keyword evidence="4 10" id="KW-1133">Transmembrane helix</keyword>
<evidence type="ECO:0000256" key="1">
    <source>
        <dbReference type="ARBA" id="ARBA00004651"/>
    </source>
</evidence>
<evidence type="ECO:0000256" key="4">
    <source>
        <dbReference type="ARBA" id="ARBA00022989"/>
    </source>
</evidence>
<dbReference type="AlphaFoldDB" id="A0ABD2PV77"/>
<dbReference type="GO" id="GO:0005886">
    <property type="term" value="C:plasma membrane"/>
    <property type="evidence" value="ECO:0007669"/>
    <property type="project" value="UniProtKB-SubCell"/>
</dbReference>
<dbReference type="Gene3D" id="1.20.1070.10">
    <property type="entry name" value="Rhodopsin 7-helix transmembrane proteins"/>
    <property type="match status" value="1"/>
</dbReference>
<name>A0ABD2PV77_9PLAT</name>
<evidence type="ECO:0000256" key="7">
    <source>
        <dbReference type="ARBA" id="ARBA00023170"/>
    </source>
</evidence>
<dbReference type="SUPFAM" id="SSF81321">
    <property type="entry name" value="Family A G protein-coupled receptor-like"/>
    <property type="match status" value="1"/>
</dbReference>
<feature type="region of interest" description="Disordered" evidence="9">
    <location>
        <begin position="26"/>
        <end position="52"/>
    </location>
</feature>
<dbReference type="PRINTS" id="PR00237">
    <property type="entry name" value="GPCRRHODOPSN"/>
</dbReference>
<dbReference type="Pfam" id="PF00001">
    <property type="entry name" value="7tm_1"/>
    <property type="match status" value="1"/>
</dbReference>
<keyword evidence="2" id="KW-1003">Cell membrane</keyword>
<protein>
    <submittedName>
        <fullName evidence="12">Histamine H1 receptor</fullName>
    </submittedName>
</protein>
<evidence type="ECO:0000256" key="5">
    <source>
        <dbReference type="ARBA" id="ARBA00023040"/>
    </source>
</evidence>
<feature type="transmembrane region" description="Helical" evidence="10">
    <location>
        <begin position="157"/>
        <end position="175"/>
    </location>
</feature>
<evidence type="ECO:0000256" key="8">
    <source>
        <dbReference type="ARBA" id="ARBA00023224"/>
    </source>
</evidence>
<keyword evidence="5" id="KW-0297">G-protein coupled receptor</keyword>
<feature type="domain" description="G-protein coupled receptors family 1 profile" evidence="11">
    <location>
        <begin position="109"/>
        <end position="172"/>
    </location>
</feature>